<protein>
    <submittedName>
        <fullName evidence="2">Uncharacterized protein</fullName>
    </submittedName>
</protein>
<dbReference type="EMBL" id="CP120365">
    <property type="protein sequence ID" value="WHS94631.1"/>
    <property type="molecule type" value="Genomic_DNA"/>
</dbReference>
<feature type="region of interest" description="Disordered" evidence="1">
    <location>
        <begin position="1"/>
        <end position="85"/>
    </location>
</feature>
<evidence type="ECO:0000313" key="2">
    <source>
        <dbReference type="EMBL" id="WHS94631.1"/>
    </source>
</evidence>
<sequence>MSDPKDGKPTEQQTPSRRTTVPPEMDFEPVPSPDQANKSGSEDSNVPPARSGQSEKREKPTEAAGEDNPVHHTGRVPPKVTKDQV</sequence>
<evidence type="ECO:0000256" key="1">
    <source>
        <dbReference type="SAM" id="MobiDB-lite"/>
    </source>
</evidence>
<reference evidence="2 3" key="1">
    <citation type="submission" date="2023-03" db="EMBL/GenBank/DDBJ databases">
        <authorList>
            <person name="Menendez E."/>
            <person name="Kaur S."/>
            <person name="Flores-Felix J.D."/>
            <person name="diCenzo G.C."/>
            <person name="Peix A."/>
            <person name="Velazquez E."/>
        </authorList>
    </citation>
    <scope>NUCLEOTIDE SEQUENCE [LARGE SCALE GENOMIC DNA]</scope>
    <source>
        <strain evidence="2 3">CCBAU 71714</strain>
    </source>
</reference>
<feature type="compositionally biased region" description="Polar residues" evidence="1">
    <location>
        <begin position="34"/>
        <end position="44"/>
    </location>
</feature>
<proteinExistence type="predicted"/>
<organism evidence="2 3">
    <name type="scientific">Sinorhizobium kummerowiae</name>
    <dbReference type="NCBI Taxonomy" id="158892"/>
    <lineage>
        <taxon>Bacteria</taxon>
        <taxon>Pseudomonadati</taxon>
        <taxon>Pseudomonadota</taxon>
        <taxon>Alphaproteobacteria</taxon>
        <taxon>Hyphomicrobiales</taxon>
        <taxon>Rhizobiaceae</taxon>
        <taxon>Sinorhizobium/Ensifer group</taxon>
        <taxon>Sinorhizobium</taxon>
    </lineage>
</organism>
<gene>
    <name evidence="2" type="ORF">PZL22_002367</name>
</gene>
<name>A0ABY8T9N5_9HYPH</name>
<keyword evidence="3" id="KW-1185">Reference proteome</keyword>
<accession>A0ABY8T9N5</accession>
<evidence type="ECO:0000313" key="3">
    <source>
        <dbReference type="Proteomes" id="UP001233264"/>
    </source>
</evidence>
<dbReference type="RefSeq" id="WP_284718673.1">
    <property type="nucleotide sequence ID" value="NZ_CP120365.1"/>
</dbReference>
<dbReference type="Proteomes" id="UP001233264">
    <property type="component" value="Chromosome"/>
</dbReference>
<feature type="compositionally biased region" description="Polar residues" evidence="1">
    <location>
        <begin position="10"/>
        <end position="19"/>
    </location>
</feature>